<gene>
    <name evidence="2" type="ORF">GDO86_003328</name>
</gene>
<proteinExistence type="predicted"/>
<protein>
    <submittedName>
        <fullName evidence="2">Uncharacterized protein</fullName>
    </submittedName>
</protein>
<feature type="compositionally biased region" description="Polar residues" evidence="1">
    <location>
        <begin position="1"/>
        <end position="13"/>
    </location>
</feature>
<feature type="region of interest" description="Disordered" evidence="1">
    <location>
        <begin position="1"/>
        <end position="20"/>
    </location>
</feature>
<accession>A0A8T2K5A6</accession>
<dbReference type="EMBL" id="JAACNH010000002">
    <property type="protein sequence ID" value="KAG8451004.1"/>
    <property type="molecule type" value="Genomic_DNA"/>
</dbReference>
<dbReference type="AlphaFoldDB" id="A0A8T2K5A6"/>
<organism evidence="2 3">
    <name type="scientific">Hymenochirus boettgeri</name>
    <name type="common">Congo dwarf clawed frog</name>
    <dbReference type="NCBI Taxonomy" id="247094"/>
    <lineage>
        <taxon>Eukaryota</taxon>
        <taxon>Metazoa</taxon>
        <taxon>Chordata</taxon>
        <taxon>Craniata</taxon>
        <taxon>Vertebrata</taxon>
        <taxon>Euteleostomi</taxon>
        <taxon>Amphibia</taxon>
        <taxon>Batrachia</taxon>
        <taxon>Anura</taxon>
        <taxon>Pipoidea</taxon>
        <taxon>Pipidae</taxon>
        <taxon>Pipinae</taxon>
        <taxon>Hymenochirus</taxon>
    </lineage>
</organism>
<keyword evidence="3" id="KW-1185">Reference proteome</keyword>
<evidence type="ECO:0000313" key="3">
    <source>
        <dbReference type="Proteomes" id="UP000812440"/>
    </source>
</evidence>
<comment type="caution">
    <text evidence="2">The sequence shown here is derived from an EMBL/GenBank/DDBJ whole genome shotgun (WGS) entry which is preliminary data.</text>
</comment>
<sequence length="102" mass="11906">MTTQMTSEMTTHPTSRRRIKMSPDSKPVMIFEIQMKYIFLTCSFFILFCGFPHFEAIIMNRASRSIAPRVPLPPGNIWEYILKKLLNITDFCLGNVKVFRTL</sequence>
<evidence type="ECO:0000256" key="1">
    <source>
        <dbReference type="SAM" id="MobiDB-lite"/>
    </source>
</evidence>
<dbReference type="Proteomes" id="UP000812440">
    <property type="component" value="Chromosome 2"/>
</dbReference>
<evidence type="ECO:0000313" key="2">
    <source>
        <dbReference type="EMBL" id="KAG8451004.1"/>
    </source>
</evidence>
<reference evidence="2" key="1">
    <citation type="thesis" date="2020" institute="ProQuest LLC" country="789 East Eisenhower Parkway, Ann Arbor, MI, USA">
        <title>Comparative Genomics and Chromosome Evolution.</title>
        <authorList>
            <person name="Mudd A.B."/>
        </authorList>
    </citation>
    <scope>NUCLEOTIDE SEQUENCE</scope>
    <source>
        <strain evidence="2">Female2</strain>
        <tissue evidence="2">Blood</tissue>
    </source>
</reference>
<name>A0A8T2K5A6_9PIPI</name>